<feature type="signal peptide" evidence="1">
    <location>
        <begin position="1"/>
        <end position="18"/>
    </location>
</feature>
<accession>A0A9W9BJY8</accession>
<evidence type="ECO:0008006" key="4">
    <source>
        <dbReference type="Google" id="ProtNLM"/>
    </source>
</evidence>
<dbReference type="EMBL" id="JAOPEN010000003">
    <property type="protein sequence ID" value="KAJ4861238.1"/>
    <property type="molecule type" value="Genomic_DNA"/>
</dbReference>
<dbReference type="GeneID" id="80868124"/>
<dbReference type="Proteomes" id="UP001140511">
    <property type="component" value="Unassembled WGS sequence"/>
</dbReference>
<keyword evidence="3" id="KW-1185">Reference proteome</keyword>
<keyword evidence="1" id="KW-0732">Signal</keyword>
<evidence type="ECO:0000313" key="3">
    <source>
        <dbReference type="Proteomes" id="UP001140511"/>
    </source>
</evidence>
<feature type="chain" id="PRO_5040811464" description="Extracellular membrane protein CFEM domain-containing protein" evidence="1">
    <location>
        <begin position="19"/>
        <end position="87"/>
    </location>
</feature>
<evidence type="ECO:0000256" key="1">
    <source>
        <dbReference type="SAM" id="SignalP"/>
    </source>
</evidence>
<comment type="caution">
    <text evidence="2">The sequence shown here is derived from an EMBL/GenBank/DDBJ whole genome shotgun (WGS) entry which is preliminary data.</text>
</comment>
<protein>
    <recommendedName>
        <fullName evidence="4">Extracellular membrane protein CFEM domain-containing protein</fullName>
    </recommendedName>
</protein>
<name>A0A9W9BJY8_9HYPO</name>
<sequence length="87" mass="9801">MQIRVLLTVLMGVTFTAALTPADCDCFTVCDSDLHDADNCYNSNIGCGTFDAPTCCGEMTTLNMKLMWFFEREIHRWSLVTEDLLSH</sequence>
<gene>
    <name evidence="2" type="ORF">T069G_06226</name>
</gene>
<proteinExistence type="predicted"/>
<dbReference type="RefSeq" id="XP_056030294.1">
    <property type="nucleotide sequence ID" value="XM_056173436.1"/>
</dbReference>
<organism evidence="2 3">
    <name type="scientific">Trichoderma breve</name>
    <dbReference type="NCBI Taxonomy" id="2034170"/>
    <lineage>
        <taxon>Eukaryota</taxon>
        <taxon>Fungi</taxon>
        <taxon>Dikarya</taxon>
        <taxon>Ascomycota</taxon>
        <taxon>Pezizomycotina</taxon>
        <taxon>Sordariomycetes</taxon>
        <taxon>Hypocreomycetidae</taxon>
        <taxon>Hypocreales</taxon>
        <taxon>Hypocreaceae</taxon>
        <taxon>Trichoderma</taxon>
    </lineage>
</organism>
<evidence type="ECO:0000313" key="2">
    <source>
        <dbReference type="EMBL" id="KAJ4861238.1"/>
    </source>
</evidence>
<dbReference type="AlphaFoldDB" id="A0A9W9BJY8"/>
<reference evidence="2" key="1">
    <citation type="submission" date="2022-09" db="EMBL/GenBank/DDBJ databases">
        <title>Chromosome-level assembly of Trichoderma breve T069, a fungus used in development of biopesticide product.</title>
        <authorList>
            <person name="Lin R."/>
            <person name="Liu T."/>
        </authorList>
    </citation>
    <scope>NUCLEOTIDE SEQUENCE</scope>
    <source>
        <strain evidence="2">T069</strain>
    </source>
</reference>